<feature type="domain" description="CLASP N-terminal" evidence="2">
    <location>
        <begin position="24"/>
        <end position="163"/>
    </location>
</feature>
<protein>
    <recommendedName>
        <fullName evidence="2">CLASP N-terminal domain-containing protein</fullName>
    </recommendedName>
</protein>
<name>B9W444_HISME</name>
<organism evidence="3">
    <name type="scientific">Histomonas meleagridis</name>
    <name type="common">Parasitic protozoan</name>
    <dbReference type="NCBI Taxonomy" id="135588"/>
    <lineage>
        <taxon>Eukaryota</taxon>
        <taxon>Metamonada</taxon>
        <taxon>Parabasalia</taxon>
        <taxon>Tritrichomonadida</taxon>
        <taxon>Dientamoebidae</taxon>
        <taxon>Histomonas</taxon>
    </lineage>
</organism>
<evidence type="ECO:0000259" key="2">
    <source>
        <dbReference type="Pfam" id="PF12348"/>
    </source>
</evidence>
<feature type="non-terminal residue" evidence="3">
    <location>
        <position position="662"/>
    </location>
</feature>
<dbReference type="VEuPathDB" id="TrichDB:GO595_008016"/>
<feature type="compositionally biased region" description="Basic and acidic residues" evidence="1">
    <location>
        <begin position="230"/>
        <end position="263"/>
    </location>
</feature>
<dbReference type="InterPro" id="IPR016024">
    <property type="entry name" value="ARM-type_fold"/>
</dbReference>
<sequence>RLQVDTSGSKGPFSSLEKSLSRTSQWEERKRSLATLVSYAKGASNRDTFARQLKTLQDPFIKCLCDTRSTLAKSSCLALVALAKELGKSLDICSEWIIPPLLGRTTNGTLIIALSSELAITNYVQFVYGKHIKKILIDNSENAAAEARLAVVKSMLIALEKWPSELSKDFGEILLKKKHDQSNLIRDVLSDFEYQIVEDINQKEIVEETKTKKRNLKESDETKLKKKNSKQNDEIPLKNKKSKQNDEIALKDKNSKQNDEAALKVKNSKQTQEEEHEIEETPQLTLEELIEESNTEGIALLLERESPDLFGLMDKIIQMLIIDMKDDDLVNGSERLLSILCTKYTQNLYPYLTEIIHNLPDDETYGNSLISKISLTFGDFSTAKLLLTNSSKSYSATYILNIAEKRENDFEFCSQSIYNCITKGFYSTNSELIITLMKKMYQKNPILCQGIISSLNTNERMSVLNDIMFEIPELYFCFETSNFSTLEKSLSTEYKNIEMNKDAEVNMELIEQAKESNDDSCLLLSIAILRETNNFNDNIFKFLMSCLNNENKNVEMNALITLEIKAKENLFSLEKLINSFELNFGFFKILKIVLDNSNVDEIMKHKKELSNIISNGVNDNEIKYAAIDALAKLCSITSEDYKEFCELSYANEYLLKSLLKNE</sequence>
<reference evidence="3" key="1">
    <citation type="journal article" date="2009" name="Parasitology">
        <title>Identification and molecular characterization of numerous Histomonas meleagridis proteins using a cDNA library.</title>
        <authorList>
            <person name="Bilic I."/>
            <person name="Leberl M."/>
            <person name="Hess M."/>
        </authorList>
    </citation>
    <scope>NUCLEOTIDE SEQUENCE</scope>
</reference>
<dbReference type="Pfam" id="PF12348">
    <property type="entry name" value="CLASP_N"/>
    <property type="match status" value="1"/>
</dbReference>
<dbReference type="Gene3D" id="1.25.10.10">
    <property type="entry name" value="Leucine-rich Repeat Variant"/>
    <property type="match status" value="1"/>
</dbReference>
<proteinExistence type="evidence at transcript level"/>
<evidence type="ECO:0000256" key="1">
    <source>
        <dbReference type="SAM" id="MobiDB-lite"/>
    </source>
</evidence>
<dbReference type="InterPro" id="IPR011989">
    <property type="entry name" value="ARM-like"/>
</dbReference>
<evidence type="ECO:0000313" key="3">
    <source>
        <dbReference type="EMBL" id="CAQ86701.1"/>
    </source>
</evidence>
<feature type="region of interest" description="Disordered" evidence="1">
    <location>
        <begin position="216"/>
        <end position="282"/>
    </location>
</feature>
<dbReference type="InterPro" id="IPR024395">
    <property type="entry name" value="CLASP_N_dom"/>
</dbReference>
<dbReference type="AlphaFoldDB" id="B9W444"/>
<accession>B9W444</accession>
<dbReference type="VEuPathDB" id="TrichDB:GPJ56_009124"/>
<dbReference type="SUPFAM" id="SSF48371">
    <property type="entry name" value="ARM repeat"/>
    <property type="match status" value="1"/>
</dbReference>
<dbReference type="EMBL" id="FM200090">
    <property type="protein sequence ID" value="CAQ86701.1"/>
    <property type="molecule type" value="mRNA"/>
</dbReference>
<feature type="non-terminal residue" evidence="3">
    <location>
        <position position="1"/>
    </location>
</feature>